<protein>
    <submittedName>
        <fullName evidence="2">Uncharacterized protein</fullName>
    </submittedName>
</protein>
<dbReference type="EMBL" id="PRFC01000010">
    <property type="protein sequence ID" value="PWV19436.1"/>
    <property type="molecule type" value="Genomic_DNA"/>
</dbReference>
<dbReference type="OMA" id="EHKARAN"/>
<dbReference type="VEuPathDB" id="TriTrypDB:TcCLB.508817.10"/>
<dbReference type="VEuPathDB" id="TriTrypDB:C4B63_6g2282c"/>
<dbReference type="VEuPathDB" id="TriTrypDB:C3747_10g939c"/>
<dbReference type="VEuPathDB" id="TriTrypDB:BCY84_15730"/>
<dbReference type="VEuPathDB" id="TriTrypDB:TcG_04984"/>
<dbReference type="VEuPathDB" id="TriTrypDB:TcCLB.503801.79"/>
<evidence type="ECO:0000313" key="3">
    <source>
        <dbReference type="Proteomes" id="UP000246078"/>
    </source>
</evidence>
<reference evidence="2 3" key="1">
    <citation type="journal article" date="2018" name="Microb. Genom.">
        <title>Expanding an expanded genome: long-read sequencing of Trypanosoma cruzi.</title>
        <authorList>
            <person name="Berna L."/>
            <person name="Rodriguez M."/>
            <person name="Chiribao M.L."/>
            <person name="Parodi-Talice A."/>
            <person name="Pita S."/>
            <person name="Rijo G."/>
            <person name="Alvarez-Valin F."/>
            <person name="Robello C."/>
        </authorList>
    </citation>
    <scope>NUCLEOTIDE SEQUENCE [LARGE SCALE GENOMIC DNA]</scope>
    <source>
        <strain evidence="2 3">TCC</strain>
    </source>
</reference>
<dbReference type="SMR" id="A0A2V2XEX1"/>
<comment type="caution">
    <text evidence="2">The sequence shown here is derived from an EMBL/GenBank/DDBJ whole genome shotgun (WGS) entry which is preliminary data.</text>
</comment>
<evidence type="ECO:0000256" key="1">
    <source>
        <dbReference type="SAM" id="MobiDB-lite"/>
    </source>
</evidence>
<feature type="region of interest" description="Disordered" evidence="1">
    <location>
        <begin position="1"/>
        <end position="101"/>
    </location>
</feature>
<accession>A0A2V2XEX1</accession>
<gene>
    <name evidence="2" type="ORF">C3747_10g939c</name>
</gene>
<feature type="compositionally biased region" description="Basic residues" evidence="1">
    <location>
        <begin position="80"/>
        <end position="101"/>
    </location>
</feature>
<evidence type="ECO:0000313" key="2">
    <source>
        <dbReference type="EMBL" id="PWV19436.1"/>
    </source>
</evidence>
<dbReference type="VEuPathDB" id="TriTrypDB:TcBrA4_0079350"/>
<dbReference type="AlphaFoldDB" id="A0A2V2XEX1"/>
<dbReference type="OrthoDB" id="245371at2759"/>
<name>A0A2V2XEX1_TRYCR</name>
<dbReference type="VEuPathDB" id="TriTrypDB:TcYC6_0013410"/>
<dbReference type="VEuPathDB" id="TriTrypDB:TcCL_ESM02991"/>
<dbReference type="Proteomes" id="UP000246078">
    <property type="component" value="Unassembled WGS sequence"/>
</dbReference>
<proteinExistence type="predicted"/>
<dbReference type="VEuPathDB" id="TriTrypDB:TCDM_14115"/>
<organism evidence="2 3">
    <name type="scientific">Trypanosoma cruzi</name>
    <dbReference type="NCBI Taxonomy" id="5693"/>
    <lineage>
        <taxon>Eukaryota</taxon>
        <taxon>Discoba</taxon>
        <taxon>Euglenozoa</taxon>
        <taxon>Kinetoplastea</taxon>
        <taxon>Metakinetoplastina</taxon>
        <taxon>Trypanosomatida</taxon>
        <taxon>Trypanosomatidae</taxon>
        <taxon>Trypanosoma</taxon>
        <taxon>Schizotrypanum</taxon>
    </lineage>
</organism>
<sequence>MAQKRLKGKSHEKSGGALRKSVGDSKKKTVYGKRRKTIEAKARANYASAVESRMASRVPSDQRGRLTVVKPTAGQTSQREKKKHMKKPLTRGRRRKDAKKA</sequence>